<evidence type="ECO:0000256" key="3">
    <source>
        <dbReference type="ARBA" id="ARBA00012706"/>
    </source>
</evidence>
<dbReference type="Gene3D" id="2.60.40.10">
    <property type="entry name" value="Immunoglobulins"/>
    <property type="match status" value="1"/>
</dbReference>
<dbReference type="RefSeq" id="WP_146562473.1">
    <property type="nucleotide sequence ID" value="NZ_SIHJ01000001.1"/>
</dbReference>
<sequence length="626" mass="68711" precursor="true">MRLKLIAILTYASLLAPTCVAGVGDGFVVHRGGKLYVEGAEFRFVSWNVPNLLVIEDAFSFLGNSPWRWPNEYELRDALESVRQMGGTVARPYVISVKRDGSDMGDQVHVLGPGRFNEQAFKVLDQMLAIAREKGVRVIVPLVDNWRWHGGVEQYAAFRGKDAEEFWTDDQLFADYLTTAGYIIGRRNTVTGELYRDDPTIFGWETGNELDAPPLWTSRAAAAIKRLDPNHLVIDGRSLHGITPESLADRNIDVVTTHHYPNQGNNDARSVSRAARDAAGQKAYFVGEFGFLGVDEAQRILDVVREEGVAGALFWSLRFHRREGGFYWHHEPMGGDLFKAFHWPGFPSGRPYREHLVMPMIRQAAYRIRGLQPPASPIPGAPRLLPIDDVARISWQGAAGASGYDVQRASRRNGPWATIAANVNDAAVQYRPLFHDDTARVGGDYYYRIVATNGDGASSPSNVVGPVTVSNAALVDELADDSRIASVAGGAAFRSDDARKFQEDIHRLLLPEGAAVEYHTPGDVTSVRLWVFVEDPDRIPSLFGAVGGGDEFELLPAESRVGSQASGDYGYRTPVLVECDGVPAGVTRLRIVAQDASVQLSRVEIRRRPAALSASAPPPGKSAPER</sequence>
<dbReference type="GO" id="GO:0005576">
    <property type="term" value="C:extracellular region"/>
    <property type="evidence" value="ECO:0007669"/>
    <property type="project" value="UniProtKB-SubCell"/>
</dbReference>
<dbReference type="SUPFAM" id="SSF51445">
    <property type="entry name" value="(Trans)glycosidases"/>
    <property type="match status" value="1"/>
</dbReference>
<evidence type="ECO:0000256" key="2">
    <source>
        <dbReference type="ARBA" id="ARBA00004613"/>
    </source>
</evidence>
<dbReference type="InterPro" id="IPR017853">
    <property type="entry name" value="GH"/>
</dbReference>
<dbReference type="Pfam" id="PF26410">
    <property type="entry name" value="GH5_mannosidase"/>
    <property type="match status" value="1"/>
</dbReference>
<proteinExistence type="predicted"/>
<comment type="catalytic activity">
    <reaction evidence="1">
        <text>Random hydrolysis of (1-&gt;4)-beta-D-mannosidic linkages in mannans, galactomannans and glucomannans.</text>
        <dbReference type="EC" id="3.2.1.78"/>
    </reaction>
</comment>
<dbReference type="InterPro" id="IPR001547">
    <property type="entry name" value="Glyco_hydro_5"/>
</dbReference>
<keyword evidence="7" id="KW-0326">Glycosidase</keyword>
<gene>
    <name evidence="10" type="ORF">KOR34_08360</name>
</gene>
<evidence type="ECO:0000256" key="8">
    <source>
        <dbReference type="SAM" id="SignalP"/>
    </source>
</evidence>
<comment type="caution">
    <text evidence="10">The sequence shown here is derived from an EMBL/GenBank/DDBJ whole genome shotgun (WGS) entry which is preliminary data.</text>
</comment>
<reference evidence="10 11" key="1">
    <citation type="submission" date="2019-02" db="EMBL/GenBank/DDBJ databases">
        <title>Deep-cultivation of Planctomycetes and their phenomic and genomic characterization uncovers novel biology.</title>
        <authorList>
            <person name="Wiegand S."/>
            <person name="Jogler M."/>
            <person name="Boedeker C."/>
            <person name="Pinto D."/>
            <person name="Vollmers J."/>
            <person name="Rivas-Marin E."/>
            <person name="Kohn T."/>
            <person name="Peeters S.H."/>
            <person name="Heuer A."/>
            <person name="Rast P."/>
            <person name="Oberbeckmann S."/>
            <person name="Bunk B."/>
            <person name="Jeske O."/>
            <person name="Meyerdierks A."/>
            <person name="Storesund J.E."/>
            <person name="Kallscheuer N."/>
            <person name="Luecker S."/>
            <person name="Lage O.M."/>
            <person name="Pohl T."/>
            <person name="Merkel B.J."/>
            <person name="Hornburger P."/>
            <person name="Mueller R.-W."/>
            <person name="Bruemmer F."/>
            <person name="Labrenz M."/>
            <person name="Spormann A.M."/>
            <person name="Op Den Camp H."/>
            <person name="Overmann J."/>
            <person name="Amann R."/>
            <person name="Jetten M.S.M."/>
            <person name="Mascher T."/>
            <person name="Medema M.H."/>
            <person name="Devos D.P."/>
            <person name="Kaster A.-K."/>
            <person name="Ovreas L."/>
            <person name="Rohde M."/>
            <person name="Galperin M.Y."/>
            <person name="Jogler C."/>
        </authorList>
    </citation>
    <scope>NUCLEOTIDE SEQUENCE [LARGE SCALE GENOMIC DNA]</scope>
    <source>
        <strain evidence="10 11">KOR34</strain>
    </source>
</reference>
<dbReference type="SUPFAM" id="SSF49265">
    <property type="entry name" value="Fibronectin type III"/>
    <property type="match status" value="1"/>
</dbReference>
<dbReference type="InterPro" id="IPR013783">
    <property type="entry name" value="Ig-like_fold"/>
</dbReference>
<organism evidence="10 11">
    <name type="scientific">Posidoniimonas corsicana</name>
    <dbReference type="NCBI Taxonomy" id="1938618"/>
    <lineage>
        <taxon>Bacteria</taxon>
        <taxon>Pseudomonadati</taxon>
        <taxon>Planctomycetota</taxon>
        <taxon>Planctomycetia</taxon>
        <taxon>Pirellulales</taxon>
        <taxon>Lacipirellulaceae</taxon>
        <taxon>Posidoniimonas</taxon>
    </lineage>
</organism>
<evidence type="ECO:0000256" key="7">
    <source>
        <dbReference type="ARBA" id="ARBA00023295"/>
    </source>
</evidence>
<name>A0A5C5VDG7_9BACT</name>
<keyword evidence="6" id="KW-0378">Hydrolase</keyword>
<accession>A0A5C5VDG7</accession>
<evidence type="ECO:0000256" key="1">
    <source>
        <dbReference type="ARBA" id="ARBA00001678"/>
    </source>
</evidence>
<evidence type="ECO:0000256" key="5">
    <source>
        <dbReference type="ARBA" id="ARBA00022729"/>
    </source>
</evidence>
<keyword evidence="5 8" id="KW-0732">Signal</keyword>
<dbReference type="OrthoDB" id="9801493at2"/>
<dbReference type="InterPro" id="IPR036116">
    <property type="entry name" value="FN3_sf"/>
</dbReference>
<dbReference type="EC" id="3.2.1.78" evidence="3"/>
<feature type="chain" id="PRO_5023136030" description="mannan endo-1,4-beta-mannosidase" evidence="8">
    <location>
        <begin position="22"/>
        <end position="626"/>
    </location>
</feature>
<dbReference type="Proteomes" id="UP000316714">
    <property type="component" value="Unassembled WGS sequence"/>
</dbReference>
<protein>
    <recommendedName>
        <fullName evidence="3">mannan endo-1,4-beta-mannosidase</fullName>
        <ecNumber evidence="3">3.2.1.78</ecNumber>
    </recommendedName>
</protein>
<keyword evidence="4" id="KW-0964">Secreted</keyword>
<dbReference type="GO" id="GO:0016985">
    <property type="term" value="F:mannan endo-1,4-beta-mannosidase activity"/>
    <property type="evidence" value="ECO:0007669"/>
    <property type="project" value="TreeGrafter"/>
</dbReference>
<dbReference type="CDD" id="cd00063">
    <property type="entry name" value="FN3"/>
    <property type="match status" value="1"/>
</dbReference>
<feature type="domain" description="Glycoside hydrolase family 5" evidence="9">
    <location>
        <begin position="109"/>
        <end position="270"/>
    </location>
</feature>
<dbReference type="AlphaFoldDB" id="A0A5C5VDG7"/>
<dbReference type="EMBL" id="SIHJ01000001">
    <property type="protein sequence ID" value="TWT35939.1"/>
    <property type="molecule type" value="Genomic_DNA"/>
</dbReference>
<evidence type="ECO:0000259" key="9">
    <source>
        <dbReference type="Pfam" id="PF26410"/>
    </source>
</evidence>
<evidence type="ECO:0000256" key="6">
    <source>
        <dbReference type="ARBA" id="ARBA00022801"/>
    </source>
</evidence>
<keyword evidence="11" id="KW-1185">Reference proteome</keyword>
<comment type="subcellular location">
    <subcellularLocation>
        <location evidence="2">Secreted</location>
    </subcellularLocation>
</comment>
<evidence type="ECO:0000313" key="10">
    <source>
        <dbReference type="EMBL" id="TWT35939.1"/>
    </source>
</evidence>
<dbReference type="PANTHER" id="PTHR31451:SF39">
    <property type="entry name" value="MANNAN ENDO-1,4-BETA-MANNOSIDASE 1"/>
    <property type="match status" value="1"/>
</dbReference>
<dbReference type="PANTHER" id="PTHR31451">
    <property type="match status" value="1"/>
</dbReference>
<evidence type="ECO:0000256" key="4">
    <source>
        <dbReference type="ARBA" id="ARBA00022525"/>
    </source>
</evidence>
<dbReference type="InterPro" id="IPR003961">
    <property type="entry name" value="FN3_dom"/>
</dbReference>
<dbReference type="Gene3D" id="3.20.20.80">
    <property type="entry name" value="Glycosidases"/>
    <property type="match status" value="1"/>
</dbReference>
<feature type="signal peptide" evidence="8">
    <location>
        <begin position="1"/>
        <end position="21"/>
    </location>
</feature>
<evidence type="ECO:0000313" key="11">
    <source>
        <dbReference type="Proteomes" id="UP000316714"/>
    </source>
</evidence>
<dbReference type="InterPro" id="IPR045053">
    <property type="entry name" value="MAN-like"/>
</dbReference>